<keyword evidence="5 10" id="KW-0328">Glycosyltransferase</keyword>
<dbReference type="Pfam" id="PF02446">
    <property type="entry name" value="Glyco_hydro_77"/>
    <property type="match status" value="1"/>
</dbReference>
<evidence type="ECO:0000256" key="6">
    <source>
        <dbReference type="ARBA" id="ARBA00022679"/>
    </source>
</evidence>
<evidence type="ECO:0000256" key="8">
    <source>
        <dbReference type="ARBA" id="ARBA00031423"/>
    </source>
</evidence>
<dbReference type="NCBIfam" id="NF011078">
    <property type="entry name" value="PRK14508.1-1"/>
    <property type="match status" value="1"/>
</dbReference>
<sequence>MKERQSGVLMHISSLPSKYGIGSFGQSAYDFVDFLVRTKQRYWQILPLGTTSYGDSPYQSFSAFAGNTNFIDFDSLLAEGLLEQQDLAGLDFGQDPIKVDYAKIFKARRPVLEHAVKRFLAQKDLSGYQSFVQENAAWLETFAEYMAIKEHFNLVTWLKWPDENIKLRKPEALAHYRETLADQLTYHRVTQYFFFKQWHELKAYANKHHIEIVGDMPIYVAADSAEMWSQPHYFKTDEQGNPSAVAGCPPDAFTADGQLWGNPIYDWQAMEADGYRWWIERLRESFKIYDVVRIDHFRGFESYWEIPADSKTAATGEWVKGPAYKLFKAVKEELGDLNIIAEDLGYMTPEVEAFREETGFPGMKVIQFAFDPDHESIDSPHTATNNSVMYTGTHDNNTIMGWYQGEINDKQREYMARYTNRKEYETVPHAMLRTIFASVSFMAIATMQDLLELDGSARMNLPSTVGGNWTWRMTADQLTPEVEAELLDLTKIYRRENKFLKEEKEK</sequence>
<accession>A0A380KZP6</accession>
<dbReference type="Gene3D" id="3.20.20.80">
    <property type="entry name" value="Glycosidases"/>
    <property type="match status" value="1"/>
</dbReference>
<evidence type="ECO:0000256" key="4">
    <source>
        <dbReference type="ARBA" id="ARBA00020295"/>
    </source>
</evidence>
<comment type="catalytic activity">
    <reaction evidence="1 10">
        <text>Transfers a segment of a (1-&gt;4)-alpha-D-glucan to a new position in an acceptor, which may be glucose or a (1-&gt;4)-alpha-D-glucan.</text>
        <dbReference type="EC" id="2.4.1.25"/>
    </reaction>
</comment>
<gene>
    <name evidence="11" type="primary">malQ</name>
    <name evidence="11" type="ORF">NCTC13765_01553</name>
</gene>
<dbReference type="OrthoDB" id="9811841at2"/>
<dbReference type="PANTHER" id="PTHR32438">
    <property type="entry name" value="4-ALPHA-GLUCANOTRANSFERASE DPE1, CHLOROPLASTIC/AMYLOPLASTIC"/>
    <property type="match status" value="1"/>
</dbReference>
<evidence type="ECO:0000256" key="5">
    <source>
        <dbReference type="ARBA" id="ARBA00022676"/>
    </source>
</evidence>
<comment type="similarity">
    <text evidence="2 10">Belongs to the disproportionating enzyme family.</text>
</comment>
<dbReference type="STRING" id="1123307.GCA_000380065_01157"/>
<evidence type="ECO:0000313" key="12">
    <source>
        <dbReference type="Proteomes" id="UP000254634"/>
    </source>
</evidence>
<dbReference type="RefSeq" id="WP_018371857.1">
    <property type="nucleotide sequence ID" value="NZ_UHFR01000005.1"/>
</dbReference>
<keyword evidence="12" id="KW-1185">Reference proteome</keyword>
<dbReference type="PANTHER" id="PTHR32438:SF5">
    <property type="entry name" value="4-ALPHA-GLUCANOTRANSFERASE DPE1, CHLOROPLASTIC_AMYLOPLASTIC"/>
    <property type="match status" value="1"/>
</dbReference>
<evidence type="ECO:0000256" key="1">
    <source>
        <dbReference type="ARBA" id="ARBA00000439"/>
    </source>
</evidence>
<evidence type="ECO:0000256" key="7">
    <source>
        <dbReference type="ARBA" id="ARBA00023277"/>
    </source>
</evidence>
<organism evidence="11 12">
    <name type="scientific">Streptococcus massiliensis</name>
    <dbReference type="NCBI Taxonomy" id="313439"/>
    <lineage>
        <taxon>Bacteria</taxon>
        <taxon>Bacillati</taxon>
        <taxon>Bacillota</taxon>
        <taxon>Bacilli</taxon>
        <taxon>Lactobacillales</taxon>
        <taxon>Streptococcaceae</taxon>
        <taxon>Streptococcus</taxon>
    </lineage>
</organism>
<dbReference type="NCBIfam" id="NF011080">
    <property type="entry name" value="PRK14508.1-3"/>
    <property type="match status" value="1"/>
</dbReference>
<reference evidence="11" key="1">
    <citation type="submission" date="2018-06" db="EMBL/GenBank/DDBJ databases">
        <authorList>
            <consortium name="Pathogen Informatics"/>
            <person name="Doyle S."/>
        </authorList>
    </citation>
    <scope>NUCLEOTIDE SEQUENCE [LARGE SCALE GENOMIC DNA]</scope>
    <source>
        <strain evidence="11">NCTC13765</strain>
    </source>
</reference>
<keyword evidence="6 10" id="KW-0808">Transferase</keyword>
<evidence type="ECO:0000256" key="2">
    <source>
        <dbReference type="ARBA" id="ARBA00005684"/>
    </source>
</evidence>
<dbReference type="NCBIfam" id="TIGR00217">
    <property type="entry name" value="malQ"/>
    <property type="match status" value="1"/>
</dbReference>
<dbReference type="InterPro" id="IPR017853">
    <property type="entry name" value="GH"/>
</dbReference>
<evidence type="ECO:0000256" key="3">
    <source>
        <dbReference type="ARBA" id="ARBA00012560"/>
    </source>
</evidence>
<evidence type="ECO:0000256" key="10">
    <source>
        <dbReference type="RuleBase" id="RU361207"/>
    </source>
</evidence>
<dbReference type="InterPro" id="IPR003385">
    <property type="entry name" value="Glyco_hydro_77"/>
</dbReference>
<proteinExistence type="inferred from homology"/>
<name>A0A380KZP6_9STRE</name>
<evidence type="ECO:0000256" key="9">
    <source>
        <dbReference type="ARBA" id="ARBA00031501"/>
    </source>
</evidence>
<dbReference type="EC" id="2.4.1.25" evidence="3 10"/>
<dbReference type="SUPFAM" id="SSF51445">
    <property type="entry name" value="(Trans)glycosidases"/>
    <property type="match status" value="1"/>
</dbReference>
<evidence type="ECO:0000313" key="11">
    <source>
        <dbReference type="EMBL" id="SUN77031.1"/>
    </source>
</evidence>
<keyword evidence="7 10" id="KW-0119">Carbohydrate metabolism</keyword>
<protein>
    <recommendedName>
        <fullName evidence="4 10">4-alpha-glucanotransferase</fullName>
        <ecNumber evidence="3 10">2.4.1.25</ecNumber>
    </recommendedName>
    <alternativeName>
        <fullName evidence="8 10">Amylomaltase</fullName>
    </alternativeName>
    <alternativeName>
        <fullName evidence="9 10">Disproportionating enzyme</fullName>
    </alternativeName>
</protein>
<dbReference type="Proteomes" id="UP000254634">
    <property type="component" value="Unassembled WGS sequence"/>
</dbReference>
<dbReference type="AlphaFoldDB" id="A0A380KZP6"/>
<dbReference type="EMBL" id="UHFR01000005">
    <property type="protein sequence ID" value="SUN77031.1"/>
    <property type="molecule type" value="Genomic_DNA"/>
</dbReference>
<dbReference type="GO" id="GO:0005975">
    <property type="term" value="P:carbohydrate metabolic process"/>
    <property type="evidence" value="ECO:0007669"/>
    <property type="project" value="InterPro"/>
</dbReference>
<dbReference type="GO" id="GO:0004134">
    <property type="term" value="F:4-alpha-glucanotransferase activity"/>
    <property type="evidence" value="ECO:0007669"/>
    <property type="project" value="UniProtKB-EC"/>
</dbReference>